<evidence type="ECO:0000256" key="2">
    <source>
        <dbReference type="ARBA" id="ARBA00004496"/>
    </source>
</evidence>
<proteinExistence type="inferred from homology"/>
<keyword evidence="10" id="KW-0443">Lipid metabolism</keyword>
<sequence>MGLYRINFRLLFIALVFIISFWILFLNQKSSLSSVISYTSIGEVIRKPIIASASTVAPIETKSANLKKNRKSKSKSKKKKKTTLKSKSNKENMVYPGIRVPAKAAHTATVIFLHGLGDSPAGWVFFAQEAARQGRLKHVKFVFAEAPNQPVTLNYGMVMPAWYDIKALNNVMGQQDEEGIFASIDRLKQVINEEIQDGLPSNRIVIGGFSQGCAISLGTSVVYDKPLGGVIGLSGYLPIHEKIAAQKSDANIDTPYFLGHGTADQVVKFSSGQMSRDFLKNTLHRSKLEWHQYEGMLHTASPEEIEEVFKFLEKSIP</sequence>
<protein>
    <recommendedName>
        <fullName evidence="5">Acyl-protein thioesterase 1</fullName>
        <ecNumber evidence="4">3.1.2.22</ecNumber>
    </recommendedName>
    <alternativeName>
        <fullName evidence="13">Palmitoyl-protein hydrolase</fullName>
    </alternativeName>
</protein>
<dbReference type="GeneID" id="43580544"/>
<dbReference type="EMBL" id="CABVLU010000001">
    <property type="protein sequence ID" value="VVT47462.1"/>
    <property type="molecule type" value="Genomic_DNA"/>
</dbReference>
<reference evidence="18 19" key="1">
    <citation type="submission" date="2019-09" db="EMBL/GenBank/DDBJ databases">
        <authorList>
            <person name="Brejova B."/>
        </authorList>
    </citation>
    <scope>NUCLEOTIDE SEQUENCE [LARGE SCALE GENOMIC DNA]</scope>
</reference>
<comment type="function">
    <text evidence="12">Hydrolyzes fatty acids from S-acylated cysteine residues in proteins with a strong preference for palmitoylated G-alpha proteins over other acyl substrates. Mediates the deacylation of G-alpha proteins such as GPA1 in vivo, but has weak or no activity toward palmitoylated Ras proteins. Has weak lysophospholipase activity in vitro; however such activity may not exist in vivo.</text>
</comment>
<evidence type="ECO:0000259" key="17">
    <source>
        <dbReference type="Pfam" id="PF02230"/>
    </source>
</evidence>
<dbReference type="GO" id="GO:0052689">
    <property type="term" value="F:carboxylic ester hydrolase activity"/>
    <property type="evidence" value="ECO:0007669"/>
    <property type="project" value="UniProtKB-KW"/>
</dbReference>
<keyword evidence="16" id="KW-0812">Transmembrane</keyword>
<evidence type="ECO:0000256" key="8">
    <source>
        <dbReference type="ARBA" id="ARBA00022801"/>
    </source>
</evidence>
<evidence type="ECO:0000256" key="5">
    <source>
        <dbReference type="ARBA" id="ARBA00014923"/>
    </source>
</evidence>
<keyword evidence="19" id="KW-1185">Reference proteome</keyword>
<accession>A0A5E8BD65</accession>
<dbReference type="AlphaFoldDB" id="A0A5E8BD65"/>
<evidence type="ECO:0000256" key="12">
    <source>
        <dbReference type="ARBA" id="ARBA00029392"/>
    </source>
</evidence>
<dbReference type="GO" id="GO:0006631">
    <property type="term" value="P:fatty acid metabolic process"/>
    <property type="evidence" value="ECO:0007669"/>
    <property type="project" value="UniProtKB-KW"/>
</dbReference>
<keyword evidence="7" id="KW-0963">Cytoplasm</keyword>
<organism evidence="18 19">
    <name type="scientific">Magnusiomyces paraingens</name>
    <dbReference type="NCBI Taxonomy" id="2606893"/>
    <lineage>
        <taxon>Eukaryota</taxon>
        <taxon>Fungi</taxon>
        <taxon>Dikarya</taxon>
        <taxon>Ascomycota</taxon>
        <taxon>Saccharomycotina</taxon>
        <taxon>Dipodascomycetes</taxon>
        <taxon>Dipodascales</taxon>
        <taxon>Dipodascaceae</taxon>
        <taxon>Magnusiomyces</taxon>
    </lineage>
</organism>
<dbReference type="PANTHER" id="PTHR10655:SF17">
    <property type="entry name" value="LYSOPHOSPHOLIPASE-LIKE PROTEIN 1"/>
    <property type="match status" value="1"/>
</dbReference>
<dbReference type="InterPro" id="IPR050565">
    <property type="entry name" value="LYPA1-2/EST-like"/>
</dbReference>
<evidence type="ECO:0000256" key="11">
    <source>
        <dbReference type="ARBA" id="ARBA00023242"/>
    </source>
</evidence>
<evidence type="ECO:0000256" key="6">
    <source>
        <dbReference type="ARBA" id="ARBA00022487"/>
    </source>
</evidence>
<comment type="similarity">
    <text evidence="3">Belongs to the AB hydrolase superfamily. AB hydrolase 2 family.</text>
</comment>
<evidence type="ECO:0000313" key="18">
    <source>
        <dbReference type="EMBL" id="VVT47462.1"/>
    </source>
</evidence>
<dbReference type="Pfam" id="PF02230">
    <property type="entry name" value="Abhydrolase_2"/>
    <property type="match status" value="1"/>
</dbReference>
<keyword evidence="16" id="KW-0472">Membrane</keyword>
<dbReference type="Gene3D" id="3.40.50.1820">
    <property type="entry name" value="alpha/beta hydrolase"/>
    <property type="match status" value="1"/>
</dbReference>
<dbReference type="Proteomes" id="UP000398389">
    <property type="component" value="Unassembled WGS sequence"/>
</dbReference>
<evidence type="ECO:0000256" key="9">
    <source>
        <dbReference type="ARBA" id="ARBA00022832"/>
    </source>
</evidence>
<keyword evidence="8" id="KW-0378">Hydrolase</keyword>
<dbReference type="GO" id="GO:0005737">
    <property type="term" value="C:cytoplasm"/>
    <property type="evidence" value="ECO:0007669"/>
    <property type="project" value="UniProtKB-SubCell"/>
</dbReference>
<comment type="catalytic activity">
    <reaction evidence="14">
        <text>S-hexadecanoyl-L-cysteinyl-[protein] + H2O = L-cysteinyl-[protein] + hexadecanoate + H(+)</text>
        <dbReference type="Rhea" id="RHEA:19233"/>
        <dbReference type="Rhea" id="RHEA-COMP:10131"/>
        <dbReference type="Rhea" id="RHEA-COMP:11032"/>
        <dbReference type="ChEBI" id="CHEBI:7896"/>
        <dbReference type="ChEBI" id="CHEBI:15377"/>
        <dbReference type="ChEBI" id="CHEBI:15378"/>
        <dbReference type="ChEBI" id="CHEBI:29950"/>
        <dbReference type="ChEBI" id="CHEBI:74151"/>
        <dbReference type="EC" id="3.1.2.22"/>
    </reaction>
</comment>
<keyword evidence="6" id="KW-0719">Serine esterase</keyword>
<dbReference type="SUPFAM" id="SSF53474">
    <property type="entry name" value="alpha/beta-Hydrolases"/>
    <property type="match status" value="1"/>
</dbReference>
<evidence type="ECO:0000256" key="1">
    <source>
        <dbReference type="ARBA" id="ARBA00004123"/>
    </source>
</evidence>
<keyword evidence="9" id="KW-0276">Fatty acid metabolism</keyword>
<keyword evidence="11" id="KW-0539">Nucleus</keyword>
<dbReference type="RefSeq" id="XP_031852335.1">
    <property type="nucleotide sequence ID" value="XM_031996444.1"/>
</dbReference>
<dbReference type="InterPro" id="IPR029058">
    <property type="entry name" value="AB_hydrolase_fold"/>
</dbReference>
<dbReference type="GO" id="GO:0008474">
    <property type="term" value="F:palmitoyl-(protein) hydrolase activity"/>
    <property type="evidence" value="ECO:0007669"/>
    <property type="project" value="UniProtKB-EC"/>
</dbReference>
<feature type="region of interest" description="Disordered" evidence="15">
    <location>
        <begin position="64"/>
        <end position="88"/>
    </location>
</feature>
<gene>
    <name evidence="18" type="ORF">SAPINGB_P001723</name>
</gene>
<dbReference type="GO" id="GO:0005634">
    <property type="term" value="C:nucleus"/>
    <property type="evidence" value="ECO:0007669"/>
    <property type="project" value="UniProtKB-SubCell"/>
</dbReference>
<evidence type="ECO:0000256" key="10">
    <source>
        <dbReference type="ARBA" id="ARBA00023098"/>
    </source>
</evidence>
<dbReference type="EC" id="3.1.2.22" evidence="4"/>
<evidence type="ECO:0000313" key="19">
    <source>
        <dbReference type="Proteomes" id="UP000398389"/>
    </source>
</evidence>
<evidence type="ECO:0000256" key="14">
    <source>
        <dbReference type="ARBA" id="ARBA00047337"/>
    </source>
</evidence>
<evidence type="ECO:0000256" key="13">
    <source>
        <dbReference type="ARBA" id="ARBA00031195"/>
    </source>
</evidence>
<feature type="transmembrane region" description="Helical" evidence="16">
    <location>
        <begin position="6"/>
        <end position="26"/>
    </location>
</feature>
<name>A0A5E8BD65_9ASCO</name>
<evidence type="ECO:0000256" key="15">
    <source>
        <dbReference type="SAM" id="MobiDB-lite"/>
    </source>
</evidence>
<evidence type="ECO:0000256" key="4">
    <source>
        <dbReference type="ARBA" id="ARBA00012423"/>
    </source>
</evidence>
<evidence type="ECO:0000256" key="16">
    <source>
        <dbReference type="SAM" id="Phobius"/>
    </source>
</evidence>
<dbReference type="FunFam" id="3.40.50.1820:FF:000276">
    <property type="entry name" value="Acyl-protein thioesterase 1"/>
    <property type="match status" value="1"/>
</dbReference>
<dbReference type="InterPro" id="IPR003140">
    <property type="entry name" value="PLipase/COase/thioEstase"/>
</dbReference>
<dbReference type="PANTHER" id="PTHR10655">
    <property type="entry name" value="LYSOPHOSPHOLIPASE-RELATED"/>
    <property type="match status" value="1"/>
</dbReference>
<feature type="domain" description="Phospholipase/carboxylesterase/thioesterase" evidence="17">
    <location>
        <begin position="102"/>
        <end position="316"/>
    </location>
</feature>
<evidence type="ECO:0000256" key="3">
    <source>
        <dbReference type="ARBA" id="ARBA00006499"/>
    </source>
</evidence>
<keyword evidence="16" id="KW-1133">Transmembrane helix</keyword>
<comment type="subcellular location">
    <subcellularLocation>
        <location evidence="2">Cytoplasm</location>
    </subcellularLocation>
    <subcellularLocation>
        <location evidence="1">Nucleus</location>
    </subcellularLocation>
</comment>
<evidence type="ECO:0000256" key="7">
    <source>
        <dbReference type="ARBA" id="ARBA00022490"/>
    </source>
</evidence>
<dbReference type="OrthoDB" id="2418081at2759"/>
<feature type="compositionally biased region" description="Basic residues" evidence="15">
    <location>
        <begin position="65"/>
        <end position="84"/>
    </location>
</feature>